<evidence type="ECO:0000313" key="5">
    <source>
        <dbReference type="EMBL" id="PIO62603.1"/>
    </source>
</evidence>
<dbReference type="EC" id="5.2.1.8" evidence="2"/>
<evidence type="ECO:0000256" key="3">
    <source>
        <dbReference type="SAM" id="Phobius"/>
    </source>
</evidence>
<reference evidence="5 6" key="1">
    <citation type="submission" date="2015-09" db="EMBL/GenBank/DDBJ databases">
        <title>Draft genome of the parasitic nematode Teladorsagia circumcincta isolate WARC Sus (inbred).</title>
        <authorList>
            <person name="Mitreva M."/>
        </authorList>
    </citation>
    <scope>NUCLEOTIDE SEQUENCE [LARGE SCALE GENOMIC DNA]</scope>
    <source>
        <strain evidence="5 6">S</strain>
    </source>
</reference>
<dbReference type="InterPro" id="IPR051989">
    <property type="entry name" value="FKBP-like_isomerase"/>
</dbReference>
<dbReference type="Gene3D" id="3.10.50.40">
    <property type="match status" value="1"/>
</dbReference>
<feature type="transmembrane region" description="Helical" evidence="3">
    <location>
        <begin position="64"/>
        <end position="82"/>
    </location>
</feature>
<dbReference type="Pfam" id="PF00254">
    <property type="entry name" value="FKBP_C"/>
    <property type="match status" value="1"/>
</dbReference>
<sequence>MMPSVTAFFGKEFFHQFRTEAERRKGRRRRVKTPDEKTGSFKNFYTLSTVFNVAQHFSLVAVPMNYMLLIVSILVVAGLAIADEEQKLSWKDDDGLEIKIIKPIKKEKCKIVSQEGDVVDQFYKLTDKDGKEIGSNFGKKPYTFTLGKGQVIEGMDRAMTGMCIGEKRKVTIPGKLGFGKDGRD</sequence>
<keyword evidence="1" id="KW-0677">Repeat</keyword>
<keyword evidence="3" id="KW-1133">Transmembrane helix</keyword>
<keyword evidence="6" id="KW-1185">Reference proteome</keyword>
<feature type="non-terminal residue" evidence="5">
    <location>
        <position position="184"/>
    </location>
</feature>
<organism evidence="5 6">
    <name type="scientific">Teladorsagia circumcincta</name>
    <name type="common">Brown stomach worm</name>
    <name type="synonym">Ostertagia circumcincta</name>
    <dbReference type="NCBI Taxonomy" id="45464"/>
    <lineage>
        <taxon>Eukaryota</taxon>
        <taxon>Metazoa</taxon>
        <taxon>Ecdysozoa</taxon>
        <taxon>Nematoda</taxon>
        <taxon>Chromadorea</taxon>
        <taxon>Rhabditida</taxon>
        <taxon>Rhabditina</taxon>
        <taxon>Rhabditomorpha</taxon>
        <taxon>Strongyloidea</taxon>
        <taxon>Trichostrongylidae</taxon>
        <taxon>Teladorsagia</taxon>
    </lineage>
</organism>
<evidence type="ECO:0000256" key="2">
    <source>
        <dbReference type="PROSITE-ProRule" id="PRU00277"/>
    </source>
</evidence>
<dbReference type="EMBL" id="KZ351902">
    <property type="protein sequence ID" value="PIO62603.1"/>
    <property type="molecule type" value="Genomic_DNA"/>
</dbReference>
<dbReference type="InterPro" id="IPR046357">
    <property type="entry name" value="PPIase_dom_sf"/>
</dbReference>
<protein>
    <recommendedName>
        <fullName evidence="2">peptidylprolyl isomerase</fullName>
        <ecNumber evidence="2">5.2.1.8</ecNumber>
    </recommendedName>
</protein>
<dbReference type="GO" id="GO:0005783">
    <property type="term" value="C:endoplasmic reticulum"/>
    <property type="evidence" value="ECO:0007669"/>
    <property type="project" value="TreeGrafter"/>
</dbReference>
<dbReference type="PROSITE" id="PS50059">
    <property type="entry name" value="FKBP_PPIASE"/>
    <property type="match status" value="1"/>
</dbReference>
<dbReference type="SUPFAM" id="SSF54534">
    <property type="entry name" value="FKBP-like"/>
    <property type="match status" value="1"/>
</dbReference>
<proteinExistence type="predicted"/>
<accession>A0A2G9TX64</accession>
<dbReference type="AlphaFoldDB" id="A0A2G9TX64"/>
<comment type="catalytic activity">
    <reaction evidence="2">
        <text>[protein]-peptidylproline (omega=180) = [protein]-peptidylproline (omega=0)</text>
        <dbReference type="Rhea" id="RHEA:16237"/>
        <dbReference type="Rhea" id="RHEA-COMP:10747"/>
        <dbReference type="Rhea" id="RHEA-COMP:10748"/>
        <dbReference type="ChEBI" id="CHEBI:83833"/>
        <dbReference type="ChEBI" id="CHEBI:83834"/>
        <dbReference type="EC" id="5.2.1.8"/>
    </reaction>
</comment>
<dbReference type="GO" id="GO:0003755">
    <property type="term" value="F:peptidyl-prolyl cis-trans isomerase activity"/>
    <property type="evidence" value="ECO:0007669"/>
    <property type="project" value="UniProtKB-KW"/>
</dbReference>
<dbReference type="PANTHER" id="PTHR46046">
    <property type="entry name" value="PEPTIDYLPROLYL ISOMERASE"/>
    <property type="match status" value="1"/>
</dbReference>
<gene>
    <name evidence="5" type="ORF">TELCIR_15833</name>
</gene>
<dbReference type="Proteomes" id="UP000230423">
    <property type="component" value="Unassembled WGS sequence"/>
</dbReference>
<dbReference type="PANTHER" id="PTHR46046:SF6">
    <property type="entry name" value="PEPTIDYLPROLYL ISOMERASE"/>
    <property type="match status" value="1"/>
</dbReference>
<dbReference type="InterPro" id="IPR001179">
    <property type="entry name" value="PPIase_FKBP_dom"/>
</dbReference>
<evidence type="ECO:0000259" key="4">
    <source>
        <dbReference type="PROSITE" id="PS50059"/>
    </source>
</evidence>
<feature type="domain" description="PPIase FKBP-type" evidence="4">
    <location>
        <begin position="116"/>
        <end position="184"/>
    </location>
</feature>
<evidence type="ECO:0000313" key="6">
    <source>
        <dbReference type="Proteomes" id="UP000230423"/>
    </source>
</evidence>
<evidence type="ECO:0000256" key="1">
    <source>
        <dbReference type="ARBA" id="ARBA00022737"/>
    </source>
</evidence>
<keyword evidence="3" id="KW-0472">Membrane</keyword>
<keyword evidence="3" id="KW-0812">Transmembrane</keyword>
<keyword evidence="2" id="KW-0697">Rotamase</keyword>
<dbReference type="OrthoDB" id="77911at2759"/>
<keyword evidence="2 5" id="KW-0413">Isomerase</keyword>
<name>A0A2G9TX64_TELCI</name>